<evidence type="ECO:0000313" key="4">
    <source>
        <dbReference type="EMBL" id="CAB4171026.1"/>
    </source>
</evidence>
<dbReference type="Pfam" id="PF02739">
    <property type="entry name" value="5_3_exonuc_N"/>
    <property type="match status" value="1"/>
</dbReference>
<dbReference type="InterPro" id="IPR020046">
    <property type="entry name" value="5-3_exonucl_a-hlix_arch_N"/>
</dbReference>
<dbReference type="EMBL" id="LR798378">
    <property type="protein sequence ID" value="CAB5227847.1"/>
    <property type="molecule type" value="Genomic_DNA"/>
</dbReference>
<dbReference type="GO" id="GO:0008409">
    <property type="term" value="F:5'-3' exonuclease activity"/>
    <property type="evidence" value="ECO:0007669"/>
    <property type="project" value="InterPro"/>
</dbReference>
<dbReference type="Gene3D" id="1.10.150.20">
    <property type="entry name" value="5' to 3' exonuclease, C-terminal subdomain"/>
    <property type="match status" value="1"/>
</dbReference>
<feature type="domain" description="5'-3' exonuclease" evidence="3">
    <location>
        <begin position="24"/>
        <end position="244"/>
    </location>
</feature>
<dbReference type="EMBL" id="LR797021">
    <property type="protein sequence ID" value="CAB4182278.1"/>
    <property type="molecule type" value="Genomic_DNA"/>
</dbReference>
<name>A0A6J5Q6X1_9CAUD</name>
<evidence type="ECO:0000256" key="2">
    <source>
        <dbReference type="ARBA" id="ARBA00022801"/>
    </source>
</evidence>
<dbReference type="SMART" id="SM00475">
    <property type="entry name" value="53EXOc"/>
    <property type="match status" value="1"/>
</dbReference>
<organism evidence="5">
    <name type="scientific">uncultured Caudovirales phage</name>
    <dbReference type="NCBI Taxonomy" id="2100421"/>
    <lineage>
        <taxon>Viruses</taxon>
        <taxon>Duplodnaviria</taxon>
        <taxon>Heunggongvirae</taxon>
        <taxon>Uroviricota</taxon>
        <taxon>Caudoviricetes</taxon>
        <taxon>Peduoviridae</taxon>
        <taxon>Maltschvirus</taxon>
        <taxon>Maltschvirus maltsch</taxon>
    </lineage>
</organism>
<dbReference type="GO" id="GO:0033567">
    <property type="term" value="P:DNA replication, Okazaki fragment processing"/>
    <property type="evidence" value="ECO:0007669"/>
    <property type="project" value="InterPro"/>
</dbReference>
<evidence type="ECO:0000313" key="8">
    <source>
        <dbReference type="EMBL" id="CAB4211175.1"/>
    </source>
</evidence>
<accession>A0A6J5Q6X1</accession>
<protein>
    <submittedName>
        <fullName evidence="5">RnaseH</fullName>
    </submittedName>
</protein>
<dbReference type="PANTHER" id="PTHR42646:SF2">
    <property type="entry name" value="5'-3' EXONUCLEASE FAMILY PROTEIN"/>
    <property type="match status" value="1"/>
</dbReference>
<gene>
    <name evidence="6" type="ORF">UFOVP1065_197</name>
    <name evidence="7" type="ORF">UFOVP1198_166</name>
    <name evidence="8" type="ORF">UFOVP1418_158</name>
    <name evidence="10" type="ORF">UFOVP1524_225</name>
    <name evidence="9" type="ORF">UFOVP1651_225</name>
    <name evidence="4" type="ORF">UFOVP908_203</name>
    <name evidence="5" type="ORF">UFOVP990_166</name>
</gene>
<keyword evidence="1" id="KW-0540">Nuclease</keyword>
<dbReference type="GO" id="GO:0017108">
    <property type="term" value="F:5'-flap endonuclease activity"/>
    <property type="evidence" value="ECO:0007669"/>
    <property type="project" value="InterPro"/>
</dbReference>
<evidence type="ECO:0000313" key="7">
    <source>
        <dbReference type="EMBL" id="CAB4190826.1"/>
    </source>
</evidence>
<sequence>MILIDLNQVLISNLMQQINSNPKMKLDEPLIRHMVLNSLRSYAKQFKSKYGDIVVACDSKKYWRRDIFPFYKAHRKSDREKSEFDWHLIFQTLNKIRDELKENFPYKVIEVDGAEADDVIGVLTARLAAHEEILILSSDKDFVQLQKYPGVVQYSPILKRFVKTEDPLNYIKEHIIRGDRGDGIPNFLSPDNTFVAGERQKVISTKKLQEWINSTAEEFCTTDMMLRGYKRNQMLVDLDYIPETLKEQIVRAYDVPKSGSRQKMLNYFIDNRLKNLIECIDEF</sequence>
<dbReference type="InterPro" id="IPR002421">
    <property type="entry name" value="5-3_exonuclease"/>
</dbReference>
<dbReference type="GO" id="GO:0003677">
    <property type="term" value="F:DNA binding"/>
    <property type="evidence" value="ECO:0007669"/>
    <property type="project" value="InterPro"/>
</dbReference>
<dbReference type="Gene3D" id="3.40.50.1010">
    <property type="entry name" value="5'-nuclease"/>
    <property type="match status" value="1"/>
</dbReference>
<evidence type="ECO:0000313" key="10">
    <source>
        <dbReference type="EMBL" id="CAB5227847.1"/>
    </source>
</evidence>
<dbReference type="Pfam" id="PF09293">
    <property type="entry name" value="RNaseH_C"/>
    <property type="match status" value="1"/>
</dbReference>
<dbReference type="PANTHER" id="PTHR42646">
    <property type="entry name" value="FLAP ENDONUCLEASE XNI"/>
    <property type="match status" value="1"/>
</dbReference>
<dbReference type="InterPro" id="IPR038969">
    <property type="entry name" value="FEN"/>
</dbReference>
<dbReference type="EMBL" id="LR797157">
    <property type="protein sequence ID" value="CAB4190826.1"/>
    <property type="molecule type" value="Genomic_DNA"/>
</dbReference>
<dbReference type="CDD" id="cd09860">
    <property type="entry name" value="PIN_T4-like"/>
    <property type="match status" value="1"/>
</dbReference>
<evidence type="ECO:0000313" key="6">
    <source>
        <dbReference type="EMBL" id="CAB4182278.1"/>
    </source>
</evidence>
<dbReference type="SUPFAM" id="SSF47807">
    <property type="entry name" value="5' to 3' exonuclease, C-terminal subdomain"/>
    <property type="match status" value="1"/>
</dbReference>
<evidence type="ECO:0000256" key="1">
    <source>
        <dbReference type="ARBA" id="ARBA00022722"/>
    </source>
</evidence>
<dbReference type="InterPro" id="IPR036279">
    <property type="entry name" value="5-3_exonuclease_C_sf"/>
</dbReference>
<dbReference type="InterPro" id="IPR029060">
    <property type="entry name" value="PIN-like_dom_sf"/>
</dbReference>
<keyword evidence="2" id="KW-0378">Hydrolase</keyword>
<dbReference type="EMBL" id="LR796945">
    <property type="protein sequence ID" value="CAB4177075.1"/>
    <property type="molecule type" value="Genomic_DNA"/>
</dbReference>
<reference evidence="5" key="1">
    <citation type="submission" date="2020-05" db="EMBL/GenBank/DDBJ databases">
        <authorList>
            <person name="Chiriac C."/>
            <person name="Salcher M."/>
            <person name="Ghai R."/>
            <person name="Kavagutti S V."/>
        </authorList>
    </citation>
    <scope>NUCLEOTIDE SEQUENCE</scope>
</reference>
<proteinExistence type="predicted"/>
<dbReference type="EMBL" id="LR796860">
    <property type="protein sequence ID" value="CAB4171026.1"/>
    <property type="molecule type" value="Genomic_DNA"/>
</dbReference>
<evidence type="ECO:0000313" key="9">
    <source>
        <dbReference type="EMBL" id="CAB4222860.1"/>
    </source>
</evidence>
<evidence type="ECO:0000259" key="3">
    <source>
        <dbReference type="SMART" id="SM00475"/>
    </source>
</evidence>
<dbReference type="EMBL" id="LR797369">
    <property type="protein sequence ID" value="CAB4211175.1"/>
    <property type="molecule type" value="Genomic_DNA"/>
</dbReference>
<dbReference type="SUPFAM" id="SSF88723">
    <property type="entry name" value="PIN domain-like"/>
    <property type="match status" value="1"/>
</dbReference>
<dbReference type="EMBL" id="LR797518">
    <property type="protein sequence ID" value="CAB4222860.1"/>
    <property type="molecule type" value="Genomic_DNA"/>
</dbReference>
<dbReference type="InterPro" id="IPR036276">
    <property type="entry name" value="T4_RNaseH_C"/>
</dbReference>
<evidence type="ECO:0000313" key="5">
    <source>
        <dbReference type="EMBL" id="CAB4177075.1"/>
    </source>
</evidence>